<accession>A0A948W7C4</accession>
<feature type="domain" description="Ice-binding protein C-terminal" evidence="1">
    <location>
        <begin position="195"/>
        <end position="219"/>
    </location>
</feature>
<sequence>MTAVLSRCFGLLAVLGLLVSPAAGFLLFEDMSLFMDSAGDLQHVDFTDLPDGTLLANQYQVLGLTFPQGDDYGYTDDRFQLDEHGISGGGEDPSTIGFDFDEAIASFGIAFPGALQVEVFDYLGGLSLGSFVFGPNPTLTPRVGAYPFGGIIAEAGQEFGYVEVTAWANNEADLLGRRADVDDLFFSNLTPDVPPVPEPATIGLTLLGLSVLSLSRKRRKNS</sequence>
<gene>
    <name evidence="2" type="ORF">KJ970_11190</name>
</gene>
<evidence type="ECO:0000313" key="3">
    <source>
        <dbReference type="Proteomes" id="UP000777784"/>
    </source>
</evidence>
<proteinExistence type="predicted"/>
<comment type="caution">
    <text evidence="2">The sequence shown here is derived from an EMBL/GenBank/DDBJ whole genome shotgun (WGS) entry which is preliminary data.</text>
</comment>
<dbReference type="NCBIfam" id="TIGR02595">
    <property type="entry name" value="PEP_CTERM"/>
    <property type="match status" value="1"/>
</dbReference>
<evidence type="ECO:0000313" key="2">
    <source>
        <dbReference type="EMBL" id="MBU2691481.1"/>
    </source>
</evidence>
<evidence type="ECO:0000259" key="1">
    <source>
        <dbReference type="Pfam" id="PF07589"/>
    </source>
</evidence>
<reference evidence="2" key="1">
    <citation type="submission" date="2021-05" db="EMBL/GenBank/DDBJ databases">
        <title>Energy efficiency and biological interactions define the core microbiome of deep oligotrophic groundwater.</title>
        <authorList>
            <person name="Mehrshad M."/>
            <person name="Lopez-Fernandez M."/>
            <person name="Bell E."/>
            <person name="Bernier-Latmani R."/>
            <person name="Bertilsson S."/>
            <person name="Dopson M."/>
        </authorList>
    </citation>
    <scope>NUCLEOTIDE SEQUENCE</scope>
    <source>
        <strain evidence="2">Modern_marine.mb.64</strain>
    </source>
</reference>
<dbReference type="InterPro" id="IPR013424">
    <property type="entry name" value="Ice-binding_C"/>
</dbReference>
<name>A0A948W7C4_UNCEI</name>
<organism evidence="2 3">
    <name type="scientific">Eiseniibacteriota bacterium</name>
    <dbReference type="NCBI Taxonomy" id="2212470"/>
    <lineage>
        <taxon>Bacteria</taxon>
        <taxon>Candidatus Eiseniibacteriota</taxon>
    </lineage>
</organism>
<dbReference type="AlphaFoldDB" id="A0A948W7C4"/>
<protein>
    <submittedName>
        <fullName evidence="2">PEP-CTERM sorting domain-containing protein</fullName>
    </submittedName>
</protein>
<dbReference type="Proteomes" id="UP000777784">
    <property type="component" value="Unassembled WGS sequence"/>
</dbReference>
<dbReference type="Pfam" id="PF07589">
    <property type="entry name" value="PEP-CTERM"/>
    <property type="match status" value="1"/>
</dbReference>
<dbReference type="EMBL" id="JAHJDP010000065">
    <property type="protein sequence ID" value="MBU2691481.1"/>
    <property type="molecule type" value="Genomic_DNA"/>
</dbReference>